<sequence>MNLVPTLAIDTYEITMKSVLKESGSLAARCRVPSPPRTQNRRRVPSSTPELQPTRTHSTANHDEDDSEIEVFGPFEIEDPLLKGSVPKSRKRRACSAEPHGAPGFNALRVAGSATHAENFHPFFTRNLKIPSVKSRPLTTLVDSMQGLSLEGESLASRRPTSSASTSSSRLSAQLIPHLAVPSKKAEAQPEEDTEDRHELYSYTLYEPAPARVYVTNEDEANDLVGMLQGPIGFDMEWRVFYTRSSCGPMKVTTCRTATVQVCDERMILVIQVHRMQRFPQKLKELIESKTIVKMGANILNDGAKLFSDYGVVGQNLVELGALARQADPDAAKLFITKRGTIRNSTAGIASLAKVVAKYCGKILEKPKERTSNWEAPLTERQLSYAANDAHSALMAYLKILEIAKQHDRTLTPSGYTKHVGSALSGLPSEDEGLDDEETSQGTDKGTEDHSIVPSVDTKATKTDVAPVIIPLTHTGMRSQYWRAYRMWHGKGASLEDMCKTLSIEGPPLKRTTVISYVIGALQADTTLPFDMRKLREIVQTETKSWSYYKPWLLQMTSYIGYGANSPFSQPINVAKCLFLVCRYVGLIPLIILTIAHLSLQPDVVYSRQYCMAWNWFQTVVFHILLLAVEGLQLIKIHALYARHIKTMSLVYLFRTGTFVAVMYTSATTIRLASYDGSCLVNDIPKQANYFAAVAMSTQVFLSIMIVGHQTVWENFQKSSWLGTMSRDSVIACSIIVVFLAMIITKAEELAHVLPSIFIAILSISGCRMVINVPSSSEKEDYGEGRTIATGSVKLSTYFESSLDIEPELDLHG</sequence>
<accession>A0ACB7J8M9</accession>
<protein>
    <submittedName>
        <fullName evidence="1">Uncharacterized protein</fullName>
    </submittedName>
</protein>
<proteinExistence type="predicted"/>
<gene>
    <name evidence="1" type="ORF">CCMSSC00406_0003399</name>
</gene>
<dbReference type="Proteomes" id="UP000824881">
    <property type="component" value="Unassembled WGS sequence"/>
</dbReference>
<name>A0ACB7J8M9_PLECO</name>
<comment type="caution">
    <text evidence="1">The sequence shown here is derived from an EMBL/GenBank/DDBJ whole genome shotgun (WGS) entry which is preliminary data.</text>
</comment>
<organism evidence="1 2">
    <name type="scientific">Pleurotus cornucopiae</name>
    <name type="common">Cornucopia mushroom</name>
    <dbReference type="NCBI Taxonomy" id="5321"/>
    <lineage>
        <taxon>Eukaryota</taxon>
        <taxon>Fungi</taxon>
        <taxon>Dikarya</taxon>
        <taxon>Basidiomycota</taxon>
        <taxon>Agaricomycotina</taxon>
        <taxon>Agaricomycetes</taxon>
        <taxon>Agaricomycetidae</taxon>
        <taxon>Agaricales</taxon>
        <taxon>Pleurotineae</taxon>
        <taxon>Pleurotaceae</taxon>
        <taxon>Pleurotus</taxon>
    </lineage>
</organism>
<keyword evidence="2" id="KW-1185">Reference proteome</keyword>
<dbReference type="EMBL" id="WQMT02000002">
    <property type="protein sequence ID" value="KAG9226928.1"/>
    <property type="molecule type" value="Genomic_DNA"/>
</dbReference>
<evidence type="ECO:0000313" key="2">
    <source>
        <dbReference type="Proteomes" id="UP000824881"/>
    </source>
</evidence>
<evidence type="ECO:0000313" key="1">
    <source>
        <dbReference type="EMBL" id="KAG9226928.1"/>
    </source>
</evidence>
<reference evidence="1 2" key="1">
    <citation type="journal article" date="2021" name="Appl. Environ. Microbiol.">
        <title>Genetic linkage and physical mapping for an oyster mushroom Pleurotus cornucopiae and QTL analysis for the trait cap color.</title>
        <authorList>
            <person name="Zhang Y."/>
            <person name="Gao W."/>
            <person name="Sonnenberg A."/>
            <person name="Chen Q."/>
            <person name="Zhang J."/>
            <person name="Huang C."/>
        </authorList>
    </citation>
    <scope>NUCLEOTIDE SEQUENCE [LARGE SCALE GENOMIC DNA]</scope>
    <source>
        <strain evidence="1">CCMSSC00406</strain>
    </source>
</reference>